<feature type="domain" description="Nucleoside diphosphate kinase-like" evidence="18">
    <location>
        <begin position="1"/>
        <end position="138"/>
    </location>
</feature>
<evidence type="ECO:0000256" key="5">
    <source>
        <dbReference type="ARBA" id="ARBA00022490"/>
    </source>
</evidence>
<keyword evidence="9 14" id="KW-0547">Nucleotide-binding</keyword>
<proteinExistence type="inferred from homology"/>
<feature type="binding site" evidence="14 15">
    <location>
        <position position="9"/>
    </location>
    <ligand>
        <name>ATP</name>
        <dbReference type="ChEBI" id="CHEBI:30616"/>
    </ligand>
</feature>
<dbReference type="AlphaFoldDB" id="A0A448TVM3"/>
<comment type="cofactor">
    <cofactor evidence="14">
        <name>Mg(2+)</name>
        <dbReference type="ChEBI" id="CHEBI:18420"/>
    </cofactor>
</comment>
<dbReference type="PANTHER" id="PTHR46161">
    <property type="entry name" value="NUCLEOSIDE DIPHOSPHATE KINASE"/>
    <property type="match status" value="1"/>
</dbReference>
<dbReference type="Pfam" id="PF00334">
    <property type="entry name" value="NDK"/>
    <property type="match status" value="1"/>
</dbReference>
<sequence length="138" mass="15242">MQQTFAIIKPDAVQRNIIGQIIARLEKNGFRIAAMKMCHLSPAQAQGFYQEHEGKPFFDGLVEYMTSGPVVLCVLEKENAVADYRKLMGTTDPAEAEKGTLRADFAVNKRQNSVHGSDSIASAAREISYFFAQTEIVG</sequence>
<dbReference type="PROSITE" id="PS00469">
    <property type="entry name" value="NDPK"/>
    <property type="match status" value="1"/>
</dbReference>
<feature type="binding site" evidence="14 15">
    <location>
        <position position="91"/>
    </location>
    <ligand>
        <name>ATP</name>
        <dbReference type="ChEBI" id="CHEBI:30616"/>
    </ligand>
</feature>
<evidence type="ECO:0000256" key="3">
    <source>
        <dbReference type="ARBA" id="ARBA00012966"/>
    </source>
</evidence>
<evidence type="ECO:0000256" key="10">
    <source>
        <dbReference type="ARBA" id="ARBA00022777"/>
    </source>
</evidence>
<reference evidence="19 20" key="1">
    <citation type="submission" date="2018-12" db="EMBL/GenBank/DDBJ databases">
        <authorList>
            <consortium name="Pathogen Informatics"/>
        </authorList>
    </citation>
    <scope>NUCLEOTIDE SEQUENCE [LARGE SCALE GENOMIC DNA]</scope>
    <source>
        <strain evidence="19 20">NCTC12871</strain>
    </source>
</reference>
<comment type="function">
    <text evidence="14">Major role in the synthesis of nucleoside triphosphates other than ATP. The ATP gamma phosphate is transferred to the NDP beta phosphate via a ping-pong mechanism, using a phosphorylated active-site intermediate.</text>
</comment>
<keyword evidence="10 14" id="KW-0418">Kinase</keyword>
<keyword evidence="5 14" id="KW-0963">Cytoplasm</keyword>
<evidence type="ECO:0000313" key="19">
    <source>
        <dbReference type="EMBL" id="VEJ09973.1"/>
    </source>
</evidence>
<dbReference type="GO" id="GO:0004550">
    <property type="term" value="F:nucleoside diphosphate kinase activity"/>
    <property type="evidence" value="ECO:0007669"/>
    <property type="project" value="UniProtKB-UniRule"/>
</dbReference>
<evidence type="ECO:0000256" key="12">
    <source>
        <dbReference type="ARBA" id="ARBA00022842"/>
    </source>
</evidence>
<dbReference type="InterPro" id="IPR023005">
    <property type="entry name" value="Nucleoside_diP_kinase_AS"/>
</dbReference>
<dbReference type="Gene3D" id="3.30.70.141">
    <property type="entry name" value="Nucleoside diphosphate kinase-like domain"/>
    <property type="match status" value="1"/>
</dbReference>
<feature type="binding site" evidence="14 15">
    <location>
        <position position="102"/>
    </location>
    <ligand>
        <name>ATP</name>
        <dbReference type="ChEBI" id="CHEBI:30616"/>
    </ligand>
</feature>
<dbReference type="SUPFAM" id="SSF54919">
    <property type="entry name" value="Nucleoside diphosphate kinase, NDK"/>
    <property type="match status" value="1"/>
</dbReference>
<comment type="subunit">
    <text evidence="14">Homotetramer.</text>
</comment>
<evidence type="ECO:0000256" key="13">
    <source>
        <dbReference type="ARBA" id="ARBA00023080"/>
    </source>
</evidence>
<keyword evidence="8 14" id="KW-0479">Metal-binding</keyword>
<dbReference type="KEGG" id="adp:NCTC12871_01464"/>
<evidence type="ECO:0000256" key="16">
    <source>
        <dbReference type="RuleBase" id="RU004011"/>
    </source>
</evidence>
<gene>
    <name evidence="14 19" type="primary">ndk</name>
    <name evidence="19" type="ORF">NCTC12871_01464</name>
</gene>
<keyword evidence="12 14" id="KW-0460">Magnesium</keyword>
<evidence type="ECO:0000256" key="14">
    <source>
        <dbReference type="HAMAP-Rule" id="MF_00451"/>
    </source>
</evidence>
<dbReference type="OrthoDB" id="9801161at2"/>
<comment type="catalytic activity">
    <reaction evidence="14 17">
        <text>a 2'-deoxyribonucleoside 5'-diphosphate + ATP = a 2'-deoxyribonucleoside 5'-triphosphate + ADP</text>
        <dbReference type="Rhea" id="RHEA:44640"/>
        <dbReference type="ChEBI" id="CHEBI:30616"/>
        <dbReference type="ChEBI" id="CHEBI:61560"/>
        <dbReference type="ChEBI" id="CHEBI:73316"/>
        <dbReference type="ChEBI" id="CHEBI:456216"/>
        <dbReference type="EC" id="2.7.4.6"/>
    </reaction>
</comment>
<dbReference type="EC" id="2.7.4.6" evidence="3 14"/>
<name>A0A448TVM3_9PAST</name>
<dbReference type="SMART" id="SM00562">
    <property type="entry name" value="NDK"/>
    <property type="match status" value="1"/>
</dbReference>
<organism evidence="19 20">
    <name type="scientific">Actinobacillus delphinicola</name>
    <dbReference type="NCBI Taxonomy" id="51161"/>
    <lineage>
        <taxon>Bacteria</taxon>
        <taxon>Pseudomonadati</taxon>
        <taxon>Pseudomonadota</taxon>
        <taxon>Gammaproteobacteria</taxon>
        <taxon>Pasteurellales</taxon>
        <taxon>Pasteurellaceae</taxon>
        <taxon>Actinobacillus</taxon>
    </lineage>
</organism>
<evidence type="ECO:0000256" key="2">
    <source>
        <dbReference type="ARBA" id="ARBA00008142"/>
    </source>
</evidence>
<comment type="catalytic activity">
    <reaction evidence="14">
        <text>a ribonucleoside 5'-diphosphate + ATP = a ribonucleoside 5'-triphosphate + ADP</text>
        <dbReference type="Rhea" id="RHEA:18113"/>
        <dbReference type="ChEBI" id="CHEBI:30616"/>
        <dbReference type="ChEBI" id="CHEBI:57930"/>
        <dbReference type="ChEBI" id="CHEBI:61557"/>
        <dbReference type="ChEBI" id="CHEBI:456216"/>
        <dbReference type="EC" id="2.7.4.6"/>
    </reaction>
</comment>
<dbReference type="GO" id="GO:0006228">
    <property type="term" value="P:UTP biosynthetic process"/>
    <property type="evidence" value="ECO:0007669"/>
    <property type="project" value="UniProtKB-UniRule"/>
</dbReference>
<dbReference type="EMBL" id="LR134510">
    <property type="protein sequence ID" value="VEJ09973.1"/>
    <property type="molecule type" value="Genomic_DNA"/>
</dbReference>
<dbReference type="PANTHER" id="PTHR46161:SF3">
    <property type="entry name" value="NUCLEOSIDE DIPHOSPHATE KINASE DDB_G0292928-RELATED"/>
    <property type="match status" value="1"/>
</dbReference>
<dbReference type="FunFam" id="3.30.70.141:FF:000001">
    <property type="entry name" value="Nucleoside diphosphate kinase"/>
    <property type="match status" value="1"/>
</dbReference>
<protein>
    <recommendedName>
        <fullName evidence="4 14">Nucleoside diphosphate kinase</fullName>
        <shortName evidence="14">NDK</shortName>
        <shortName evidence="14">NDP kinase</shortName>
        <ecNumber evidence="3 14">2.7.4.6</ecNumber>
    </recommendedName>
    <alternativeName>
        <fullName evidence="14">Nucleoside-2-P kinase</fullName>
    </alternativeName>
</protein>
<evidence type="ECO:0000256" key="6">
    <source>
        <dbReference type="ARBA" id="ARBA00022553"/>
    </source>
</evidence>
<keyword evidence="11 14" id="KW-0067">ATP-binding</keyword>
<evidence type="ECO:0000313" key="20">
    <source>
        <dbReference type="Proteomes" id="UP000279799"/>
    </source>
</evidence>
<dbReference type="PRINTS" id="PR01243">
    <property type="entry name" value="NUCDPKINASE"/>
</dbReference>
<dbReference type="Proteomes" id="UP000279799">
    <property type="component" value="Chromosome"/>
</dbReference>
<evidence type="ECO:0000256" key="4">
    <source>
        <dbReference type="ARBA" id="ARBA00017632"/>
    </source>
</evidence>
<keyword evidence="7 14" id="KW-0808">Transferase</keyword>
<dbReference type="GO" id="GO:0005524">
    <property type="term" value="F:ATP binding"/>
    <property type="evidence" value="ECO:0007669"/>
    <property type="project" value="UniProtKB-UniRule"/>
</dbReference>
<evidence type="ECO:0000256" key="9">
    <source>
        <dbReference type="ARBA" id="ARBA00022741"/>
    </source>
</evidence>
<dbReference type="PROSITE" id="PS51374">
    <property type="entry name" value="NDPK_LIKE"/>
    <property type="match status" value="1"/>
</dbReference>
<evidence type="ECO:0000256" key="15">
    <source>
        <dbReference type="PROSITE-ProRule" id="PRU00706"/>
    </source>
</evidence>
<keyword evidence="20" id="KW-1185">Reference proteome</keyword>
<dbReference type="GO" id="GO:0006241">
    <property type="term" value="P:CTP biosynthetic process"/>
    <property type="evidence" value="ECO:0007669"/>
    <property type="project" value="UniProtKB-UniRule"/>
</dbReference>
<feature type="binding site" evidence="14 15">
    <location>
        <position position="112"/>
    </location>
    <ligand>
        <name>ATP</name>
        <dbReference type="ChEBI" id="CHEBI:30616"/>
    </ligand>
</feature>
<comment type="subcellular location">
    <subcellularLocation>
        <location evidence="1 14">Cytoplasm</location>
    </subcellularLocation>
</comment>
<keyword evidence="13 14" id="KW-0546">Nucleotide metabolism</keyword>
<feature type="active site" description="Pros-phosphohistidine intermediate" evidence="14 15">
    <location>
        <position position="115"/>
    </location>
</feature>
<dbReference type="NCBIfam" id="NF001908">
    <property type="entry name" value="PRK00668.1"/>
    <property type="match status" value="1"/>
</dbReference>
<dbReference type="InterPro" id="IPR036850">
    <property type="entry name" value="NDK-like_dom_sf"/>
</dbReference>
<dbReference type="InterPro" id="IPR001564">
    <property type="entry name" value="Nucleoside_diP_kinase"/>
</dbReference>
<dbReference type="GO" id="GO:0046872">
    <property type="term" value="F:metal ion binding"/>
    <property type="evidence" value="ECO:0007669"/>
    <property type="project" value="UniProtKB-KW"/>
</dbReference>
<dbReference type="InterPro" id="IPR034907">
    <property type="entry name" value="NDK-like_dom"/>
</dbReference>
<keyword evidence="6 14" id="KW-0597">Phosphoprotein</keyword>
<dbReference type="GO" id="GO:0005737">
    <property type="term" value="C:cytoplasm"/>
    <property type="evidence" value="ECO:0007669"/>
    <property type="project" value="UniProtKB-SubCell"/>
</dbReference>
<feature type="binding site" evidence="14 15">
    <location>
        <position position="57"/>
    </location>
    <ligand>
        <name>ATP</name>
        <dbReference type="ChEBI" id="CHEBI:30616"/>
    </ligand>
</feature>
<accession>A0A448TVM3</accession>
<evidence type="ECO:0000256" key="8">
    <source>
        <dbReference type="ARBA" id="ARBA00022723"/>
    </source>
</evidence>
<dbReference type="CDD" id="cd04413">
    <property type="entry name" value="NDPk_I"/>
    <property type="match status" value="1"/>
</dbReference>
<dbReference type="RefSeq" id="WP_126600334.1">
    <property type="nucleotide sequence ID" value="NZ_LR134510.1"/>
</dbReference>
<evidence type="ECO:0000256" key="7">
    <source>
        <dbReference type="ARBA" id="ARBA00022679"/>
    </source>
</evidence>
<comment type="similarity">
    <text evidence="2 14 15 16">Belongs to the NDK family.</text>
</comment>
<evidence type="ECO:0000256" key="11">
    <source>
        <dbReference type="ARBA" id="ARBA00022840"/>
    </source>
</evidence>
<evidence type="ECO:0000256" key="1">
    <source>
        <dbReference type="ARBA" id="ARBA00004496"/>
    </source>
</evidence>
<evidence type="ECO:0000259" key="18">
    <source>
        <dbReference type="SMART" id="SM00562"/>
    </source>
</evidence>
<dbReference type="GO" id="GO:0006183">
    <property type="term" value="P:GTP biosynthetic process"/>
    <property type="evidence" value="ECO:0007669"/>
    <property type="project" value="UniProtKB-UniRule"/>
</dbReference>
<dbReference type="HAMAP" id="MF_00451">
    <property type="entry name" value="NDP_kinase"/>
    <property type="match status" value="1"/>
</dbReference>
<evidence type="ECO:0000256" key="17">
    <source>
        <dbReference type="RuleBase" id="RU004013"/>
    </source>
</evidence>
<feature type="binding site" evidence="14 15">
    <location>
        <position position="85"/>
    </location>
    <ligand>
        <name>ATP</name>
        <dbReference type="ChEBI" id="CHEBI:30616"/>
    </ligand>
</feature>